<gene>
    <name evidence="3" type="ORF">EV189_0759</name>
</gene>
<dbReference type="Pfam" id="PF00795">
    <property type="entry name" value="CN_hydrolase"/>
    <property type="match status" value="1"/>
</dbReference>
<reference evidence="3 4" key="1">
    <citation type="submission" date="2019-02" db="EMBL/GenBank/DDBJ databases">
        <title>Genomic Encyclopedia of Type Strains, Phase IV (KMG-IV): sequencing the most valuable type-strain genomes for metagenomic binning, comparative biology and taxonomic classification.</title>
        <authorList>
            <person name="Goeker M."/>
        </authorList>
    </citation>
    <scope>NUCLEOTIDE SEQUENCE [LARGE SCALE GENOMIC DNA]</scope>
    <source>
        <strain evidence="3 4">DSM 45622</strain>
    </source>
</reference>
<dbReference type="SUPFAM" id="SSF56317">
    <property type="entry name" value="Carbon-nitrogen hydrolase"/>
    <property type="match status" value="1"/>
</dbReference>
<accession>A0A4Q7NWC9</accession>
<sequence length="259" mass="27997">MRLAAYQGPREAPDLAAGLDAIERAAEQAAAEGAHLLVTPEMSATGYDIGERVAREAEPPDGPIAQRVATVARRLGIAISYGYPERAAEGVYNATQVIGPDGEPLSRYRKTHLFGDLDRGLFIPGDRLLEQFSLQGLQIGVLTCYDVEFPEVVRAHALAGTELLIVPTGLMEPYRSIAQALVPTRAWESQVYIAYTNRIGSESTLTYVGSSIIVAPDGDVLDVAGGEETLLLAEIDATLVAESRRQNPYLADRRTDLYP</sequence>
<comment type="caution">
    <text evidence="3">The sequence shown here is derived from an EMBL/GenBank/DDBJ whole genome shotgun (WGS) entry which is preliminary data.</text>
</comment>
<dbReference type="Proteomes" id="UP000293638">
    <property type="component" value="Unassembled WGS sequence"/>
</dbReference>
<dbReference type="AlphaFoldDB" id="A0A4Q7NWC9"/>
<evidence type="ECO:0000313" key="3">
    <source>
        <dbReference type="EMBL" id="RZS91517.1"/>
    </source>
</evidence>
<evidence type="ECO:0000313" key="4">
    <source>
        <dbReference type="Proteomes" id="UP000293638"/>
    </source>
</evidence>
<name>A0A4Q7NWC9_9ACTN</name>
<dbReference type="Gene3D" id="3.60.110.10">
    <property type="entry name" value="Carbon-nitrogen hydrolase"/>
    <property type="match status" value="1"/>
</dbReference>
<dbReference type="PANTHER" id="PTHR23088">
    <property type="entry name" value="NITRILASE-RELATED"/>
    <property type="match status" value="1"/>
</dbReference>
<protein>
    <submittedName>
        <fullName evidence="3">Nitrilase</fullName>
    </submittedName>
</protein>
<feature type="domain" description="CN hydrolase" evidence="2">
    <location>
        <begin position="1"/>
        <end position="237"/>
    </location>
</feature>
<comment type="similarity">
    <text evidence="1">Belongs to the carbon-nitrogen hydrolase superfamily. NIT1/NIT2 family.</text>
</comment>
<evidence type="ECO:0000256" key="1">
    <source>
        <dbReference type="ARBA" id="ARBA00010613"/>
    </source>
</evidence>
<dbReference type="InterPro" id="IPR001110">
    <property type="entry name" value="UPF0012_CS"/>
</dbReference>
<keyword evidence="4" id="KW-1185">Reference proteome</keyword>
<evidence type="ECO:0000259" key="2">
    <source>
        <dbReference type="PROSITE" id="PS50263"/>
    </source>
</evidence>
<dbReference type="PROSITE" id="PS50263">
    <property type="entry name" value="CN_HYDROLASE"/>
    <property type="match status" value="1"/>
</dbReference>
<dbReference type="EMBL" id="SGXD01000001">
    <property type="protein sequence ID" value="RZS91517.1"/>
    <property type="molecule type" value="Genomic_DNA"/>
</dbReference>
<dbReference type="PROSITE" id="PS01227">
    <property type="entry name" value="UPF0012"/>
    <property type="match status" value="1"/>
</dbReference>
<dbReference type="RefSeq" id="WP_196788514.1">
    <property type="nucleotide sequence ID" value="NZ_SGXD01000001.1"/>
</dbReference>
<organism evidence="3 4">
    <name type="scientific">Motilibacter rhizosphaerae</name>
    <dbReference type="NCBI Taxonomy" id="598652"/>
    <lineage>
        <taxon>Bacteria</taxon>
        <taxon>Bacillati</taxon>
        <taxon>Actinomycetota</taxon>
        <taxon>Actinomycetes</taxon>
        <taxon>Motilibacterales</taxon>
        <taxon>Motilibacteraceae</taxon>
        <taxon>Motilibacter</taxon>
    </lineage>
</organism>
<dbReference type="InterPro" id="IPR003010">
    <property type="entry name" value="C-N_Hydrolase"/>
</dbReference>
<dbReference type="InterPro" id="IPR044083">
    <property type="entry name" value="RamA-like"/>
</dbReference>
<proteinExistence type="inferred from homology"/>
<dbReference type="InterPro" id="IPR036526">
    <property type="entry name" value="C-N_Hydrolase_sf"/>
</dbReference>
<dbReference type="PANTHER" id="PTHR23088:SF27">
    <property type="entry name" value="DEAMINATED GLUTATHIONE AMIDASE"/>
    <property type="match status" value="1"/>
</dbReference>
<dbReference type="CDD" id="cd07576">
    <property type="entry name" value="R-amidase_like"/>
    <property type="match status" value="1"/>
</dbReference>
<dbReference type="GO" id="GO:0016787">
    <property type="term" value="F:hydrolase activity"/>
    <property type="evidence" value="ECO:0007669"/>
    <property type="project" value="InterPro"/>
</dbReference>